<comment type="caution">
    <text evidence="2">The sequence shown here is derived from an EMBL/GenBank/DDBJ whole genome shotgun (WGS) entry which is preliminary data.</text>
</comment>
<feature type="compositionally biased region" description="Low complexity" evidence="1">
    <location>
        <begin position="97"/>
        <end position="109"/>
    </location>
</feature>
<name>A0A1B7SH43_9ASCO</name>
<evidence type="ECO:0000313" key="3">
    <source>
        <dbReference type="Proteomes" id="UP000788993"/>
    </source>
</evidence>
<feature type="region of interest" description="Disordered" evidence="1">
    <location>
        <begin position="263"/>
        <end position="376"/>
    </location>
</feature>
<feature type="region of interest" description="Disordered" evidence="1">
    <location>
        <begin position="1"/>
        <end position="115"/>
    </location>
</feature>
<feature type="compositionally biased region" description="Polar residues" evidence="1">
    <location>
        <begin position="344"/>
        <end position="374"/>
    </location>
</feature>
<gene>
    <name evidence="2" type="ORF">OGATHE_002092</name>
</gene>
<organism evidence="2 3">
    <name type="scientific">Ogataea polymorpha</name>
    <dbReference type="NCBI Taxonomy" id="460523"/>
    <lineage>
        <taxon>Eukaryota</taxon>
        <taxon>Fungi</taxon>
        <taxon>Dikarya</taxon>
        <taxon>Ascomycota</taxon>
        <taxon>Saccharomycotina</taxon>
        <taxon>Pichiomycetes</taxon>
        <taxon>Pichiales</taxon>
        <taxon>Pichiaceae</taxon>
        <taxon>Ogataea</taxon>
    </lineage>
</organism>
<feature type="compositionally biased region" description="Low complexity" evidence="1">
    <location>
        <begin position="295"/>
        <end position="335"/>
    </location>
</feature>
<feature type="region of interest" description="Disordered" evidence="1">
    <location>
        <begin position="216"/>
        <end position="242"/>
    </location>
</feature>
<keyword evidence="3" id="KW-1185">Reference proteome</keyword>
<evidence type="ECO:0000256" key="1">
    <source>
        <dbReference type="SAM" id="MobiDB-lite"/>
    </source>
</evidence>
<feature type="region of interest" description="Disordered" evidence="1">
    <location>
        <begin position="410"/>
        <end position="429"/>
    </location>
</feature>
<sequence>MLSPSSKESHLVPSNQNRLSNFTFGEKKHSLSKVESCHDPAEQTTQRRGTRTSSIGNANVLNSPLSLSDEDQCHRANSNLDGDQISLESVPPPSTPSSPSQSRSNASRGSHSKRKDSLIFERFVQDQLIDSQPISSSLPRQYSTENFVPASLDLTAQISNDELDQVDMRYPRRSSAANLQAAFASPGYRKMSISSRPSTKRSTSNLTEQLMANQNPRPAFSHSLTTSNIPQAQQSSPATSPLLKQNKSTLSFCSYADMITQEDQESKIPIRRPSISASLSNHPRLSRTNSVSSASFSQRSPVSVQPSQIHTAFGPNASAQASSSSLSPCGGPISPQIFARGPLSQRTSSVQSGKKFSVDMQSSDSDNETDQSSIPFRFTGFQKKKIPVRLSNASQHSLKTGSHNIDDVLVDDESDKDSMHSYVNERLRT</sequence>
<protein>
    <submittedName>
        <fullName evidence="2">Uncharacterized protein</fullName>
    </submittedName>
</protein>
<evidence type="ECO:0000313" key="2">
    <source>
        <dbReference type="EMBL" id="KAH3674112.1"/>
    </source>
</evidence>
<reference evidence="2" key="1">
    <citation type="journal article" date="2021" name="Open Biol.">
        <title>Shared evolutionary footprints suggest mitochondrial oxidative damage underlies multiple complex I losses in fungi.</title>
        <authorList>
            <person name="Schikora-Tamarit M.A."/>
            <person name="Marcet-Houben M."/>
            <person name="Nosek J."/>
            <person name="Gabaldon T."/>
        </authorList>
    </citation>
    <scope>NUCLEOTIDE SEQUENCE</scope>
    <source>
        <strain evidence="2">NCAIM Y.01608</strain>
    </source>
</reference>
<proteinExistence type="predicted"/>
<feature type="compositionally biased region" description="Polar residues" evidence="1">
    <location>
        <begin position="1"/>
        <end position="23"/>
    </location>
</feature>
<feature type="compositionally biased region" description="Polar residues" evidence="1">
    <location>
        <begin position="53"/>
        <end position="66"/>
    </location>
</feature>
<dbReference type="Proteomes" id="UP000788993">
    <property type="component" value="Unassembled WGS sequence"/>
</dbReference>
<feature type="compositionally biased region" description="Polar residues" evidence="1">
    <location>
        <begin position="275"/>
        <end position="294"/>
    </location>
</feature>
<accession>A0A1B7SH43</accession>
<feature type="compositionally biased region" description="Basic and acidic residues" evidence="1">
    <location>
        <begin position="416"/>
        <end position="429"/>
    </location>
</feature>
<dbReference type="EMBL" id="JAEUBD010000526">
    <property type="protein sequence ID" value="KAH3674112.1"/>
    <property type="molecule type" value="Genomic_DNA"/>
</dbReference>
<dbReference type="RefSeq" id="XP_018210765.1">
    <property type="nucleotide sequence ID" value="XM_018354533.1"/>
</dbReference>
<reference evidence="2" key="2">
    <citation type="submission" date="2021-01" db="EMBL/GenBank/DDBJ databases">
        <authorList>
            <person name="Schikora-Tamarit M.A."/>
        </authorList>
    </citation>
    <scope>NUCLEOTIDE SEQUENCE</scope>
    <source>
        <strain evidence="2">NCAIM Y.01608</strain>
    </source>
</reference>
<dbReference type="AlphaFoldDB" id="A0A1B7SH43"/>